<protein>
    <recommendedName>
        <fullName evidence="1">DUF5615 domain-containing protein</fullName>
    </recommendedName>
</protein>
<name>B8GTS7_THISH</name>
<dbReference type="EMBL" id="CP001339">
    <property type="protein sequence ID" value="ACL73171.1"/>
    <property type="molecule type" value="Genomic_DNA"/>
</dbReference>
<evidence type="ECO:0000259" key="1">
    <source>
        <dbReference type="Pfam" id="PF18480"/>
    </source>
</evidence>
<reference evidence="2 3" key="1">
    <citation type="journal article" date="2011" name="Stand. Genomic Sci.">
        <title>Complete genome sequence of 'Thioalkalivibrio sulfidophilus' HL-EbGr7.</title>
        <authorList>
            <person name="Muyzer G."/>
            <person name="Sorokin D.Y."/>
            <person name="Mavromatis K."/>
            <person name="Lapidus A."/>
            <person name="Clum A."/>
            <person name="Ivanova N."/>
            <person name="Pati A."/>
            <person name="d'Haeseleer P."/>
            <person name="Woyke T."/>
            <person name="Kyrpides N.C."/>
        </authorList>
    </citation>
    <scope>NUCLEOTIDE SEQUENCE [LARGE SCALE GENOMIC DNA]</scope>
    <source>
        <strain evidence="2 3">HL-EbGR7</strain>
    </source>
</reference>
<dbReference type="OrthoDB" id="334367at2"/>
<organism evidence="2 3">
    <name type="scientific">Thioalkalivibrio sulfidiphilus (strain HL-EbGR7)</name>
    <dbReference type="NCBI Taxonomy" id="396588"/>
    <lineage>
        <taxon>Bacteria</taxon>
        <taxon>Pseudomonadati</taxon>
        <taxon>Pseudomonadota</taxon>
        <taxon>Gammaproteobacteria</taxon>
        <taxon>Chromatiales</taxon>
        <taxon>Ectothiorhodospiraceae</taxon>
        <taxon>Thioalkalivibrio</taxon>
    </lineage>
</organism>
<keyword evidence="3" id="KW-1185">Reference proteome</keyword>
<dbReference type="AlphaFoldDB" id="B8GTS7"/>
<dbReference type="HOGENOM" id="CLU_150003_3_2_6"/>
<proteinExistence type="predicted"/>
<evidence type="ECO:0000313" key="2">
    <source>
        <dbReference type="EMBL" id="ACL73171.1"/>
    </source>
</evidence>
<dbReference type="Pfam" id="PF18480">
    <property type="entry name" value="DUF5615"/>
    <property type="match status" value="1"/>
</dbReference>
<dbReference type="Proteomes" id="UP000002383">
    <property type="component" value="Chromosome"/>
</dbReference>
<dbReference type="STRING" id="396588.Tgr7_2091"/>
<dbReference type="KEGG" id="tgr:Tgr7_2091"/>
<dbReference type="RefSeq" id="WP_012638650.1">
    <property type="nucleotide sequence ID" value="NC_011901.1"/>
</dbReference>
<dbReference type="InterPro" id="IPR041049">
    <property type="entry name" value="DUF5615"/>
</dbReference>
<sequence length="110" mass="12273">MKLLLDQNISRRIVNELQTPFPGTNQVQLLGLEHADDATIWRYARDNGFAIVTKDAGFQEMALLRGPPPKVIWLQCGNATNTAILHLLISRTQAIKDFLDSGEIVCLELS</sequence>
<gene>
    <name evidence="2" type="ordered locus">Tgr7_2091</name>
</gene>
<feature type="domain" description="DUF5615" evidence="1">
    <location>
        <begin position="1"/>
        <end position="109"/>
    </location>
</feature>
<accession>B8GTS7</accession>
<dbReference type="eggNOG" id="COG4634">
    <property type="taxonomic scope" value="Bacteria"/>
</dbReference>
<evidence type="ECO:0000313" key="3">
    <source>
        <dbReference type="Proteomes" id="UP000002383"/>
    </source>
</evidence>